<dbReference type="STRING" id="710696.Intca_2682"/>
<protein>
    <recommendedName>
        <fullName evidence="2">Phage capsid-like C-terminal domain-containing protein</fullName>
    </recommendedName>
</protein>
<dbReference type="NCBIfam" id="TIGR01554">
    <property type="entry name" value="major_cap_HK97"/>
    <property type="match status" value="1"/>
</dbReference>
<dbReference type="SUPFAM" id="SSF56563">
    <property type="entry name" value="Major capsid protein gp5"/>
    <property type="match status" value="1"/>
</dbReference>
<organism evidence="3 4">
    <name type="scientific">Intrasporangium calvum (strain ATCC 23552 / DSM 43043 / JCM 3097 / NBRC 12989 / NCIMB 10167 / NRRL B-3866 / 7 KIP)</name>
    <dbReference type="NCBI Taxonomy" id="710696"/>
    <lineage>
        <taxon>Bacteria</taxon>
        <taxon>Bacillati</taxon>
        <taxon>Actinomycetota</taxon>
        <taxon>Actinomycetes</taxon>
        <taxon>Micrococcales</taxon>
        <taxon>Intrasporangiaceae</taxon>
        <taxon>Intrasporangium</taxon>
    </lineage>
</organism>
<feature type="domain" description="Phage capsid-like C-terminal" evidence="2">
    <location>
        <begin position="247"/>
        <end position="525"/>
    </location>
</feature>
<dbReference type="HOGENOM" id="CLU_042625_1_0_11"/>
<evidence type="ECO:0000313" key="3">
    <source>
        <dbReference type="EMBL" id="ADU49184.1"/>
    </source>
</evidence>
<dbReference type="RefSeq" id="WP_013493498.1">
    <property type="nucleotide sequence ID" value="NC_014830.1"/>
</dbReference>
<dbReference type="Pfam" id="PF05065">
    <property type="entry name" value="Phage_capsid"/>
    <property type="match status" value="1"/>
</dbReference>
<dbReference type="AlphaFoldDB" id="E6S909"/>
<dbReference type="KEGG" id="ica:Intca_2682"/>
<comment type="subcellular location">
    <subcellularLocation>
        <location evidence="1">Virion</location>
    </subcellularLocation>
</comment>
<evidence type="ECO:0000313" key="4">
    <source>
        <dbReference type="Proteomes" id="UP000008914"/>
    </source>
</evidence>
<keyword evidence="4" id="KW-1185">Reference proteome</keyword>
<dbReference type="InterPro" id="IPR024455">
    <property type="entry name" value="Phage_capsid"/>
</dbReference>
<reference evidence="3 4" key="1">
    <citation type="journal article" date="2010" name="Stand. Genomic Sci.">
        <title>Complete genome sequence of Intrasporangium calvum type strain (7 KIP).</title>
        <authorList>
            <person name="Del Rio T.G."/>
            <person name="Chertkov O."/>
            <person name="Yasawong M."/>
            <person name="Lucas S."/>
            <person name="Deshpande S."/>
            <person name="Cheng J.F."/>
            <person name="Detter C."/>
            <person name="Tapia R."/>
            <person name="Han C."/>
            <person name="Goodwin L."/>
            <person name="Pitluck S."/>
            <person name="Liolios K."/>
            <person name="Ivanova N."/>
            <person name="Mavromatis K."/>
            <person name="Pati A."/>
            <person name="Chen A."/>
            <person name="Palaniappan K."/>
            <person name="Land M."/>
            <person name="Hauser L."/>
            <person name="Chang Y.J."/>
            <person name="Jeffries C.D."/>
            <person name="Rohde M."/>
            <person name="Pukall R."/>
            <person name="Sikorski J."/>
            <person name="Goker M."/>
            <person name="Woyke T."/>
            <person name="Bristow J."/>
            <person name="Eisen J.A."/>
            <person name="Markowitz V."/>
            <person name="Hugenholtz P."/>
            <person name="Kyrpides N.C."/>
            <person name="Klenk H.P."/>
            <person name="Lapidus A."/>
        </authorList>
    </citation>
    <scope>NUCLEOTIDE SEQUENCE [LARGE SCALE GENOMIC DNA]</scope>
    <source>
        <strain evidence="4">ATCC 23552 / DSM 43043 / JCM 3097 / NBRC 12989 / 7 KIP</strain>
    </source>
</reference>
<accession>E6S909</accession>
<evidence type="ECO:0000256" key="1">
    <source>
        <dbReference type="ARBA" id="ARBA00004328"/>
    </source>
</evidence>
<proteinExistence type="predicted"/>
<evidence type="ECO:0000259" key="2">
    <source>
        <dbReference type="Pfam" id="PF05065"/>
    </source>
</evidence>
<gene>
    <name evidence="3" type="ordered locus">Intca_2682</name>
</gene>
<dbReference type="InterPro" id="IPR054612">
    <property type="entry name" value="Phage_capsid-like_C"/>
</dbReference>
<sequence>MSNIQTPLIGARGLTVDELLAFHRAHFGAARMDATPRRPDLPDLRDPVVINRLSAGELDRCVADIDDYLRSLHAVGEARDLSEPEQQAFDETIELRDRVTRHQRLAKVLRDRPGTLRAAYHGLADDDASGGTFDAWTDVARMSDQQVRDVALRGLEARERDLSADQAARVDRLVRTVRTEENPNYDGAALARRIILTENEHYRSAFRRVMSTPHPLLSEPEIQALRAFQDFEKSELRAMGEGTGAAGGYGVPVFIDPSVIMTAQGSGNVFLDLCKVVEVNTNVWKGVSSAGVSWSFDAEGATVSDDSPTLDQPVVNVFTARGFVPFSIEVGQDYPGFASEMAELLASGYDELLVDKFTRGSGTGEPQGIVTALDADPTAEVLLGTAGTLALADVYNVWAKLPQRFRRRSSWMGAVEINNKIRQLGTAANFHGTTVDLTAGAADVLMNRQWYETPYMTDLTTTTHTNVAIVGDFSNYVIARRSGLNVELVPTLFDVTNNRPTGQRGWFAYARIGGGSANNSGFRLLNQT</sequence>
<dbReference type="eggNOG" id="COG4653">
    <property type="taxonomic scope" value="Bacteria"/>
</dbReference>
<dbReference type="Proteomes" id="UP000008914">
    <property type="component" value="Chromosome"/>
</dbReference>
<dbReference type="EMBL" id="CP002343">
    <property type="protein sequence ID" value="ADU49184.1"/>
    <property type="molecule type" value="Genomic_DNA"/>
</dbReference>
<name>E6S909_INTC7</name>